<keyword evidence="19" id="KW-1185">Reference proteome</keyword>
<comment type="similarity">
    <text evidence="2 15">Belongs to the IlvD/Edd family.</text>
</comment>
<feature type="binding site" evidence="15">
    <location>
        <position position="81"/>
    </location>
    <ligand>
        <name>Mg(2+)</name>
        <dbReference type="ChEBI" id="CHEBI:18420"/>
    </ligand>
</feature>
<evidence type="ECO:0000256" key="1">
    <source>
        <dbReference type="ARBA" id="ARBA00001946"/>
    </source>
</evidence>
<sequence length="608" mass="65514">MPDYRSKTSTHGRNMAGARALWRATGVKDNDFGKPIIAVCNSFTQFVPGHVHLKDMGQLVAREIEKAGGIAKEFNTIAVDDGIAMGHDGMLYSLPSREIIADSVEYMANAHCADALVCISNCDKITPGMLLAAMRLNIPAIFVSGGPMEAGKTKLSDQLIKLDLVDAMVAAADDSISDEESEQVERSACPTCGSCSGMFTANSMNCLTEALGLALPGNGSLLATHSAREQLFLKAGRQIVELCKSYYQGNDTSVLPRNIANRKSFLNAMSLDIAMGGSTNTVLHLLAAAYEGDIDFSMQDIDRLSRQVPNLCKVAPATKDYHMEDVHRAGGVMAILGELKRGNLLNLNQPTVLQKSLGKVIDEWDVMTTNKDSIKKLYRAGPAGIPTQQAFSQSCLYDSLDTDREGGCVRNIDNAYSKDGGLAVLYGNLAPNGSIIKTAAVPNRLLTFTGRARVFESQDSAVEAILSNTIEKGDAVIIRYEGPSGGPGMQEMLYPTSYLKSKGLDQDCALITDGRFSGGTSGLSIGHVSPEAASEGMIGLVEDGDTIHIDIPNRLLELKVEQQELDCRRQKQSEKGWQPKSRNRRLSTSLRVYAKHALSADKGAVRIV</sequence>
<organism evidence="18 19">
    <name type="scientific">Kangiella geojedonensis</name>
    <dbReference type="NCBI Taxonomy" id="914150"/>
    <lineage>
        <taxon>Bacteria</taxon>
        <taxon>Pseudomonadati</taxon>
        <taxon>Pseudomonadota</taxon>
        <taxon>Gammaproteobacteria</taxon>
        <taxon>Kangiellales</taxon>
        <taxon>Kangiellaceae</taxon>
        <taxon>Kangiella</taxon>
    </lineage>
</organism>
<dbReference type="GO" id="GO:0009097">
    <property type="term" value="P:isoleucine biosynthetic process"/>
    <property type="evidence" value="ECO:0007669"/>
    <property type="project" value="UniProtKB-UniRule"/>
</dbReference>
<dbReference type="InterPro" id="IPR020558">
    <property type="entry name" value="DiOHA_6PGluconate_deHydtase_CS"/>
</dbReference>
<dbReference type="UniPathway" id="UPA00047">
    <property type="reaction ID" value="UER00057"/>
</dbReference>
<evidence type="ECO:0000256" key="11">
    <source>
        <dbReference type="ARBA" id="ARBA00029304"/>
    </source>
</evidence>
<dbReference type="Pfam" id="PF24877">
    <property type="entry name" value="ILV_EDD_C"/>
    <property type="match status" value="1"/>
</dbReference>
<dbReference type="Proteomes" id="UP000034071">
    <property type="component" value="Chromosome"/>
</dbReference>
<comment type="caution">
    <text evidence="15">Lacks conserved residue(s) required for the propagation of feature annotation.</text>
</comment>
<comment type="subunit">
    <text evidence="15">Homodimer.</text>
</comment>
<evidence type="ECO:0000256" key="3">
    <source>
        <dbReference type="ARBA" id="ARBA00022605"/>
    </source>
</evidence>
<evidence type="ECO:0000313" key="18">
    <source>
        <dbReference type="EMBL" id="AKE51219.1"/>
    </source>
</evidence>
<keyword evidence="6 15" id="KW-0460">Magnesium</keyword>
<dbReference type="KEGG" id="kge:TQ33_0230"/>
<accession>A0A0F6TPG3</accession>
<evidence type="ECO:0000256" key="10">
    <source>
        <dbReference type="ARBA" id="ARBA00023304"/>
    </source>
</evidence>
<dbReference type="NCBIfam" id="TIGR00110">
    <property type="entry name" value="ilvD"/>
    <property type="match status" value="1"/>
</dbReference>
<comment type="cofactor">
    <cofactor evidence="1 15">
        <name>Mg(2+)</name>
        <dbReference type="ChEBI" id="CHEBI:18420"/>
    </cofactor>
</comment>
<evidence type="ECO:0000256" key="9">
    <source>
        <dbReference type="ARBA" id="ARBA00023239"/>
    </source>
</evidence>
<keyword evidence="3 15" id="KW-0028">Amino-acid biosynthesis</keyword>
<evidence type="ECO:0000256" key="8">
    <source>
        <dbReference type="ARBA" id="ARBA00023014"/>
    </source>
</evidence>
<dbReference type="AlphaFoldDB" id="A0A0F6TPG3"/>
<evidence type="ECO:0000256" key="14">
    <source>
        <dbReference type="ARBA" id="ARBA00029490"/>
    </source>
</evidence>
<dbReference type="GO" id="GO:0000287">
    <property type="term" value="F:magnesium ion binding"/>
    <property type="evidence" value="ECO:0007669"/>
    <property type="project" value="UniProtKB-UniRule"/>
</dbReference>
<comment type="catalytic activity">
    <reaction evidence="11">
        <text>(2R)-2,3-dihydroxy-3-methylbutanoate = 3-methyl-2-oxobutanoate + H2O</text>
        <dbReference type="Rhea" id="RHEA:24809"/>
        <dbReference type="ChEBI" id="CHEBI:11851"/>
        <dbReference type="ChEBI" id="CHEBI:15377"/>
        <dbReference type="ChEBI" id="CHEBI:49072"/>
        <dbReference type="EC" id="4.2.1.9"/>
    </reaction>
    <physiologicalReaction direction="left-to-right" evidence="11">
        <dbReference type="Rhea" id="RHEA:24810"/>
    </physiologicalReaction>
</comment>
<dbReference type="Pfam" id="PF00920">
    <property type="entry name" value="ILVD_EDD_N"/>
    <property type="match status" value="1"/>
</dbReference>
<dbReference type="InterPro" id="IPR000581">
    <property type="entry name" value="ILV_EDD_N"/>
</dbReference>
<dbReference type="HOGENOM" id="CLU_014271_4_2_6"/>
<comment type="pathway">
    <text evidence="13 15">Amino-acid biosynthesis; L-isoleucine biosynthesis; L-isoleucine from 2-oxobutanoate: step 3/4.</text>
</comment>
<evidence type="ECO:0000256" key="4">
    <source>
        <dbReference type="ARBA" id="ARBA00022714"/>
    </source>
</evidence>
<protein>
    <recommendedName>
        <fullName evidence="14 15">Dihydroxy-acid dehydratase</fullName>
        <shortName evidence="15">DAD</shortName>
        <ecNumber evidence="14 15">4.2.1.9</ecNumber>
    </recommendedName>
</protein>
<dbReference type="OrthoDB" id="9807077at2"/>
<feature type="domain" description="Dihydroxy-acid/6-phosphogluconate dehydratase C-terminal" evidence="17">
    <location>
        <begin position="408"/>
        <end position="604"/>
    </location>
</feature>
<dbReference type="PROSITE" id="PS00887">
    <property type="entry name" value="ILVD_EDD_2"/>
    <property type="match status" value="1"/>
</dbReference>
<feature type="binding site" evidence="15">
    <location>
        <position position="491"/>
    </location>
    <ligand>
        <name>Mg(2+)</name>
        <dbReference type="ChEBI" id="CHEBI:18420"/>
    </ligand>
</feature>
<keyword evidence="8 15" id="KW-0411">Iron-sulfur</keyword>
<evidence type="ECO:0000256" key="5">
    <source>
        <dbReference type="ARBA" id="ARBA00022723"/>
    </source>
</evidence>
<feature type="binding site" description="via carbamate group" evidence="15">
    <location>
        <position position="124"/>
    </location>
    <ligand>
        <name>Mg(2+)</name>
        <dbReference type="ChEBI" id="CHEBI:18420"/>
    </ligand>
</feature>
<dbReference type="RefSeq" id="WP_046560435.1">
    <property type="nucleotide sequence ID" value="NZ_CP010975.1"/>
</dbReference>
<evidence type="ECO:0000256" key="12">
    <source>
        <dbReference type="ARBA" id="ARBA00029436"/>
    </source>
</evidence>
<dbReference type="SUPFAM" id="SSF143975">
    <property type="entry name" value="IlvD/EDD N-terminal domain-like"/>
    <property type="match status" value="1"/>
</dbReference>
<comment type="pathway">
    <text evidence="12 15">Amino-acid biosynthesis; L-valine biosynthesis; L-valine from pyruvate: step 3/4.</text>
</comment>
<evidence type="ECO:0000256" key="13">
    <source>
        <dbReference type="ARBA" id="ARBA00029437"/>
    </source>
</evidence>
<keyword evidence="10 15" id="KW-0100">Branched-chain amino acid biosynthesis</keyword>
<feature type="active site" description="Proton acceptor" evidence="15">
    <location>
        <position position="517"/>
    </location>
</feature>
<dbReference type="STRING" id="914150.TQ33_0230"/>
<dbReference type="SUPFAM" id="SSF52016">
    <property type="entry name" value="LeuD/IlvD-like"/>
    <property type="match status" value="1"/>
</dbReference>
<dbReference type="PANTHER" id="PTHR43661">
    <property type="entry name" value="D-XYLONATE DEHYDRATASE"/>
    <property type="match status" value="1"/>
</dbReference>
<dbReference type="InterPro" id="IPR042096">
    <property type="entry name" value="Dihydro-acid_dehy_C"/>
</dbReference>
<keyword evidence="5 15" id="KW-0479">Metal-binding</keyword>
<evidence type="ECO:0000256" key="2">
    <source>
        <dbReference type="ARBA" id="ARBA00006486"/>
    </source>
</evidence>
<keyword evidence="9 15" id="KW-0456">Lyase</keyword>
<dbReference type="GO" id="GO:0004160">
    <property type="term" value="F:dihydroxy-acid dehydratase activity"/>
    <property type="evidence" value="ECO:0007669"/>
    <property type="project" value="UniProtKB-UniRule"/>
</dbReference>
<reference evidence="18 19" key="1">
    <citation type="submission" date="2015-02" db="EMBL/GenBank/DDBJ databases">
        <title>Complete genome sequence of Kangiella geojedonensis strain YCS-5T.</title>
        <authorList>
            <person name="Kim K.M."/>
        </authorList>
    </citation>
    <scope>NUCLEOTIDE SEQUENCE [LARGE SCALE GENOMIC DNA]</scope>
    <source>
        <strain evidence="18 19">YCS-5</strain>
    </source>
</reference>
<dbReference type="InterPro" id="IPR037237">
    <property type="entry name" value="IlvD/EDD_N"/>
</dbReference>
<dbReference type="InterPro" id="IPR056740">
    <property type="entry name" value="ILV_EDD_C"/>
</dbReference>
<evidence type="ECO:0000256" key="6">
    <source>
        <dbReference type="ARBA" id="ARBA00022842"/>
    </source>
</evidence>
<proteinExistence type="inferred from homology"/>
<dbReference type="PROSITE" id="PS00886">
    <property type="entry name" value="ILVD_EDD_1"/>
    <property type="match status" value="1"/>
</dbReference>
<evidence type="ECO:0000259" key="16">
    <source>
        <dbReference type="Pfam" id="PF00920"/>
    </source>
</evidence>
<comment type="function">
    <text evidence="15">Functions in the biosynthesis of branched-chain amino acids. Catalyzes the dehydration of (2R,3R)-2,3-dihydroxy-3-methylpentanoate (2,3-dihydroxy-3-methylvalerate) into 2-oxo-3-methylpentanoate (2-oxo-3-methylvalerate) and of (2R)-2,3-dihydroxy-3-methylbutanoate (2,3-dihydroxyisovalerate) into 2-oxo-3-methylbutanoate (2-oxoisovalerate), the penultimate precursor to L-isoleucine and L-valine, respectively.</text>
</comment>
<dbReference type="InterPro" id="IPR004404">
    <property type="entry name" value="DihydroxyA_deHydtase"/>
</dbReference>
<feature type="binding site" evidence="15">
    <location>
        <position position="123"/>
    </location>
    <ligand>
        <name>Mg(2+)</name>
        <dbReference type="ChEBI" id="CHEBI:18420"/>
    </ligand>
</feature>
<evidence type="ECO:0000256" key="7">
    <source>
        <dbReference type="ARBA" id="ARBA00023004"/>
    </source>
</evidence>
<dbReference type="FunFam" id="3.50.30.80:FF:000001">
    <property type="entry name" value="Dihydroxy-acid dehydratase"/>
    <property type="match status" value="1"/>
</dbReference>
<dbReference type="HAMAP" id="MF_00012">
    <property type="entry name" value="IlvD"/>
    <property type="match status" value="1"/>
</dbReference>
<dbReference type="UniPathway" id="UPA00049">
    <property type="reaction ID" value="UER00061"/>
</dbReference>
<dbReference type="GO" id="GO:0009099">
    <property type="term" value="P:L-valine biosynthetic process"/>
    <property type="evidence" value="ECO:0007669"/>
    <property type="project" value="UniProtKB-UniRule"/>
</dbReference>
<comment type="catalytic activity">
    <reaction evidence="15">
        <text>(2R,3R)-2,3-dihydroxy-3-methylpentanoate = (S)-3-methyl-2-oxopentanoate + H2O</text>
        <dbReference type="Rhea" id="RHEA:27694"/>
        <dbReference type="ChEBI" id="CHEBI:15377"/>
        <dbReference type="ChEBI" id="CHEBI:35146"/>
        <dbReference type="ChEBI" id="CHEBI:49258"/>
        <dbReference type="EC" id="4.2.1.9"/>
    </reaction>
</comment>
<dbReference type="PATRIC" id="fig|914150.5.peg.236"/>
<feature type="modified residue" description="N6-carboxylysine" evidence="15">
    <location>
        <position position="124"/>
    </location>
</feature>
<feature type="domain" description="Dihydroxy-acid/6-phosphogluconate dehydratase N-terminal" evidence="16">
    <location>
        <begin position="34"/>
        <end position="358"/>
    </location>
</feature>
<gene>
    <name evidence="15" type="primary">ilvD</name>
    <name evidence="18" type="ORF">TQ33_0230</name>
</gene>
<keyword evidence="4 15" id="KW-0001">2Fe-2S</keyword>
<keyword evidence="7 15" id="KW-0408">Iron</keyword>
<evidence type="ECO:0000313" key="19">
    <source>
        <dbReference type="Proteomes" id="UP000034071"/>
    </source>
</evidence>
<name>A0A0F6TPG3_9GAMM</name>
<dbReference type="PANTHER" id="PTHR43661:SF3">
    <property type="entry name" value="D-XYLONATE DEHYDRATASE YAGF-RELATED"/>
    <property type="match status" value="1"/>
</dbReference>
<dbReference type="Gene3D" id="3.50.30.80">
    <property type="entry name" value="IlvD/EDD C-terminal domain-like"/>
    <property type="match status" value="1"/>
</dbReference>
<comment type="cofactor">
    <cofactor evidence="15">
        <name>[2Fe-2S] cluster</name>
        <dbReference type="ChEBI" id="CHEBI:190135"/>
    </cofactor>
    <text evidence="15">Binds 1 [2Fe-2S] cluster per subunit. This cluster acts as a Lewis acid cofactor.</text>
</comment>
<dbReference type="GO" id="GO:0051537">
    <property type="term" value="F:2 iron, 2 sulfur cluster binding"/>
    <property type="evidence" value="ECO:0007669"/>
    <property type="project" value="UniProtKB-UniRule"/>
</dbReference>
<dbReference type="GO" id="GO:0005829">
    <property type="term" value="C:cytosol"/>
    <property type="evidence" value="ECO:0007669"/>
    <property type="project" value="TreeGrafter"/>
</dbReference>
<dbReference type="NCBIfam" id="NF009103">
    <property type="entry name" value="PRK12448.1"/>
    <property type="match status" value="1"/>
</dbReference>
<evidence type="ECO:0000256" key="15">
    <source>
        <dbReference type="HAMAP-Rule" id="MF_00012"/>
    </source>
</evidence>
<evidence type="ECO:0000259" key="17">
    <source>
        <dbReference type="Pfam" id="PF24877"/>
    </source>
</evidence>
<dbReference type="EC" id="4.2.1.9" evidence="14 15"/>
<dbReference type="EMBL" id="CP010975">
    <property type="protein sequence ID" value="AKE51219.1"/>
    <property type="molecule type" value="Genomic_DNA"/>
</dbReference>